<dbReference type="AlphaFoldDB" id="T1PFL9"/>
<dbReference type="GO" id="GO:0007608">
    <property type="term" value="P:sensory perception of smell"/>
    <property type="evidence" value="ECO:0007669"/>
    <property type="project" value="TreeGrafter"/>
</dbReference>
<sequence>MKSRTFVALLLCNILILVTGQNTISDNFYDKSEKCFDQLHVPQRYKATFQAFRYPDEEIVHKYVHCLAMKLEIWTNRSGFNIEKIYNQYRNRVNDEIMLPTISNCNRSAQNSNKELWCYRAFLCILNTDVGKWFKEDVQRSRQANNVPNGHH</sequence>
<dbReference type="PANTHER" id="PTHR11857">
    <property type="entry name" value="ODORANT BINDING PROTEIN-RELATED"/>
    <property type="match status" value="1"/>
</dbReference>
<dbReference type="VEuPathDB" id="VectorBase:MDOA014153"/>
<name>T1PFL9_MUSDO</name>
<dbReference type="EMBL" id="KA647602">
    <property type="protein sequence ID" value="AFP62231.1"/>
    <property type="molecule type" value="mRNA"/>
</dbReference>
<dbReference type="SMART" id="SM00708">
    <property type="entry name" value="PhBP"/>
    <property type="match status" value="1"/>
</dbReference>
<proteinExistence type="evidence at transcript level"/>
<dbReference type="SUPFAM" id="SSF47565">
    <property type="entry name" value="Insect pheromone/odorant-binding proteins"/>
    <property type="match status" value="1"/>
</dbReference>
<evidence type="ECO:0000313" key="7">
    <source>
        <dbReference type="EnsemblMetazoa" id="MDOA014153-PA"/>
    </source>
</evidence>
<dbReference type="PANTHER" id="PTHR11857:SF43">
    <property type="entry name" value="GEO07291P1-RELATED"/>
    <property type="match status" value="1"/>
</dbReference>
<dbReference type="Gene3D" id="1.10.238.20">
    <property type="entry name" value="Pheromone/general odorant binding protein domain"/>
    <property type="match status" value="1"/>
</dbReference>
<evidence type="ECO:0000256" key="5">
    <source>
        <dbReference type="SAM" id="SignalP"/>
    </source>
</evidence>
<dbReference type="VEuPathDB" id="VectorBase:MDOMA2_009046"/>
<keyword evidence="4 5" id="KW-0732">Signal</keyword>
<dbReference type="Proteomes" id="UP001652621">
    <property type="component" value="Unplaced"/>
</dbReference>
<dbReference type="RefSeq" id="XP_005185305.1">
    <property type="nucleotide sequence ID" value="XM_005185248.3"/>
</dbReference>
<dbReference type="Pfam" id="PF01395">
    <property type="entry name" value="PBP_GOBP"/>
    <property type="match status" value="1"/>
</dbReference>
<comment type="similarity">
    <text evidence="2">Belongs to the PBP/GOBP family.</text>
</comment>
<reference evidence="7" key="2">
    <citation type="submission" date="2020-05" db="UniProtKB">
        <authorList>
            <consortium name="EnsemblMetazoa"/>
        </authorList>
    </citation>
    <scope>IDENTIFICATION</scope>
    <source>
        <strain evidence="7">Aabys</strain>
    </source>
</reference>
<evidence type="ECO:0000256" key="3">
    <source>
        <dbReference type="ARBA" id="ARBA00022525"/>
    </source>
</evidence>
<comment type="subcellular location">
    <subcellularLocation>
        <location evidence="1">Secreted</location>
    </subcellularLocation>
</comment>
<dbReference type="OrthoDB" id="7732931at2759"/>
<evidence type="ECO:0000256" key="1">
    <source>
        <dbReference type="ARBA" id="ARBA00004613"/>
    </source>
</evidence>
<evidence type="ECO:0000313" key="8">
    <source>
        <dbReference type="Proteomes" id="UP001652621"/>
    </source>
</evidence>
<protein>
    <submittedName>
        <fullName evidence="9">General odorant-binding protein 99b</fullName>
    </submittedName>
    <submittedName>
        <fullName evidence="6">PBP/GOBP family protein</fullName>
    </submittedName>
</protein>
<evidence type="ECO:0000256" key="4">
    <source>
        <dbReference type="ARBA" id="ARBA00022729"/>
    </source>
</evidence>
<accession>T1PFL9</accession>
<dbReference type="EnsemblMetazoa" id="MDOA014153-RA">
    <property type="protein sequence ID" value="MDOA014153-PA"/>
    <property type="gene ID" value="MDOA014153"/>
</dbReference>
<dbReference type="InterPro" id="IPR006170">
    <property type="entry name" value="PBP/GOBP"/>
</dbReference>
<organism evidence="6">
    <name type="scientific">Musca domestica</name>
    <name type="common">House fly</name>
    <dbReference type="NCBI Taxonomy" id="7370"/>
    <lineage>
        <taxon>Eukaryota</taxon>
        <taxon>Metazoa</taxon>
        <taxon>Ecdysozoa</taxon>
        <taxon>Arthropoda</taxon>
        <taxon>Hexapoda</taxon>
        <taxon>Insecta</taxon>
        <taxon>Pterygota</taxon>
        <taxon>Neoptera</taxon>
        <taxon>Endopterygota</taxon>
        <taxon>Diptera</taxon>
        <taxon>Brachycera</taxon>
        <taxon>Muscomorpha</taxon>
        <taxon>Muscoidea</taxon>
        <taxon>Muscidae</taxon>
        <taxon>Musca</taxon>
    </lineage>
</organism>
<dbReference type="CDD" id="cd23992">
    <property type="entry name" value="PBP_GOBP"/>
    <property type="match status" value="1"/>
</dbReference>
<dbReference type="KEGG" id="mde:101890775"/>
<feature type="chain" id="PRO_5014313688" evidence="5">
    <location>
        <begin position="21"/>
        <end position="152"/>
    </location>
</feature>
<gene>
    <name evidence="7" type="primary">101890775</name>
    <name evidence="9" type="synonym">LOC101890775</name>
</gene>
<dbReference type="GO" id="GO:0005615">
    <property type="term" value="C:extracellular space"/>
    <property type="evidence" value="ECO:0007669"/>
    <property type="project" value="TreeGrafter"/>
</dbReference>
<evidence type="ECO:0000313" key="9">
    <source>
        <dbReference type="RefSeq" id="XP_005185305.1"/>
    </source>
</evidence>
<dbReference type="InterPro" id="IPR036728">
    <property type="entry name" value="PBP_GOBP_sf"/>
</dbReference>
<evidence type="ECO:0000313" key="6">
    <source>
        <dbReference type="EMBL" id="AFP62231.1"/>
    </source>
</evidence>
<evidence type="ECO:0000256" key="2">
    <source>
        <dbReference type="ARBA" id="ARBA00008098"/>
    </source>
</evidence>
<keyword evidence="3" id="KW-0964">Secreted</keyword>
<reference evidence="9" key="3">
    <citation type="submission" date="2025-04" db="UniProtKB">
        <authorList>
            <consortium name="RefSeq"/>
        </authorList>
    </citation>
    <scope>IDENTIFICATION</scope>
    <source>
        <strain evidence="9">Aabys</strain>
    </source>
</reference>
<dbReference type="GO" id="GO:0005549">
    <property type="term" value="F:odorant binding"/>
    <property type="evidence" value="ECO:0007669"/>
    <property type="project" value="InterPro"/>
</dbReference>
<feature type="signal peptide" evidence="5">
    <location>
        <begin position="1"/>
        <end position="20"/>
    </location>
</feature>
<reference evidence="6" key="1">
    <citation type="submission" date="2012-08" db="EMBL/GenBank/DDBJ databases">
        <title>Transcriptome of adult Musca domestica launches a platform for comparative house fly gene expression and characterization of differential gene expression among resistant and susceptible house flies.</title>
        <authorList>
            <person name="Liu N."/>
            <person name="Zhang L."/>
            <person name="Li M."/>
            <person name="Reid W."/>
        </authorList>
    </citation>
    <scope>NUCLEOTIDE SEQUENCE</scope>
    <source>
        <strain evidence="6">ALHF</strain>
        <tissue evidence="6">Whole body</tissue>
    </source>
</reference>
<keyword evidence="8" id="KW-1185">Reference proteome</keyword>
<dbReference type="GeneID" id="101890775"/>
<dbReference type="eggNOG" id="ENOG502RVZU">
    <property type="taxonomic scope" value="Eukaryota"/>
</dbReference>